<dbReference type="Proteomes" id="UP000836841">
    <property type="component" value="Unassembled WGS sequence"/>
</dbReference>
<protein>
    <submittedName>
        <fullName evidence="9">Uncharacterized protein</fullName>
    </submittedName>
</protein>
<proteinExistence type="inferred from homology"/>
<dbReference type="InterPro" id="IPR001563">
    <property type="entry name" value="Peptidase_S10"/>
</dbReference>
<evidence type="ECO:0000256" key="8">
    <source>
        <dbReference type="ARBA" id="ARBA00023180"/>
    </source>
</evidence>
<dbReference type="PANTHER" id="PTHR11802">
    <property type="entry name" value="SERINE PROTEASE FAMILY S10 SERINE CARBOXYPEPTIDASE"/>
    <property type="match status" value="1"/>
</dbReference>
<dbReference type="InterPro" id="IPR033124">
    <property type="entry name" value="Ser_caboxypep_his_AS"/>
</dbReference>
<evidence type="ECO:0000256" key="3">
    <source>
        <dbReference type="ARBA" id="ARBA00022645"/>
    </source>
</evidence>
<dbReference type="SUPFAM" id="SSF53474">
    <property type="entry name" value="alpha/beta-Hydrolases"/>
    <property type="match status" value="1"/>
</dbReference>
<evidence type="ECO:0000256" key="4">
    <source>
        <dbReference type="ARBA" id="ARBA00022670"/>
    </source>
</evidence>
<keyword evidence="8" id="KW-0325">Glycoprotein</keyword>
<keyword evidence="10" id="KW-1185">Reference proteome</keyword>
<evidence type="ECO:0000256" key="1">
    <source>
        <dbReference type="ARBA" id="ARBA00004613"/>
    </source>
</evidence>
<evidence type="ECO:0000256" key="7">
    <source>
        <dbReference type="ARBA" id="ARBA00023157"/>
    </source>
</evidence>
<keyword evidence="5" id="KW-0732">Signal</keyword>
<reference evidence="9 10" key="1">
    <citation type="submission" date="2022-03" db="EMBL/GenBank/DDBJ databases">
        <authorList>
            <person name="Nunn A."/>
            <person name="Chopra R."/>
            <person name="Nunn A."/>
            <person name="Contreras Garrido A."/>
        </authorList>
    </citation>
    <scope>NUCLEOTIDE SEQUENCE [LARGE SCALE GENOMIC DNA]</scope>
</reference>
<dbReference type="GO" id="GO:0005773">
    <property type="term" value="C:vacuole"/>
    <property type="evidence" value="ECO:0007669"/>
    <property type="project" value="TreeGrafter"/>
</dbReference>
<dbReference type="Pfam" id="PF00450">
    <property type="entry name" value="Peptidase_S10"/>
    <property type="match status" value="1"/>
</dbReference>
<keyword evidence="3" id="KW-0121">Carboxypeptidase</keyword>
<dbReference type="GO" id="GO:0005576">
    <property type="term" value="C:extracellular region"/>
    <property type="evidence" value="ECO:0007669"/>
    <property type="project" value="UniProtKB-SubCell"/>
</dbReference>
<evidence type="ECO:0000313" key="9">
    <source>
        <dbReference type="EMBL" id="CAH2051016.1"/>
    </source>
</evidence>
<dbReference type="Gene3D" id="6.10.250.940">
    <property type="match status" value="1"/>
</dbReference>
<dbReference type="GO" id="GO:0006508">
    <property type="term" value="P:proteolysis"/>
    <property type="evidence" value="ECO:0007669"/>
    <property type="project" value="UniProtKB-KW"/>
</dbReference>
<dbReference type="PROSITE" id="PS00560">
    <property type="entry name" value="CARBOXYPEPT_SER_HIS"/>
    <property type="match status" value="1"/>
</dbReference>
<name>A0AAU9RTH7_THLAR</name>
<dbReference type="GO" id="GO:0004185">
    <property type="term" value="F:serine-type carboxypeptidase activity"/>
    <property type="evidence" value="ECO:0007669"/>
    <property type="project" value="InterPro"/>
</dbReference>
<evidence type="ECO:0000256" key="2">
    <source>
        <dbReference type="ARBA" id="ARBA00009431"/>
    </source>
</evidence>
<evidence type="ECO:0000256" key="5">
    <source>
        <dbReference type="ARBA" id="ARBA00022729"/>
    </source>
</evidence>
<accession>A0AAU9RTH7</accession>
<dbReference type="InterPro" id="IPR029058">
    <property type="entry name" value="AB_hydrolase_fold"/>
</dbReference>
<dbReference type="PANTHER" id="PTHR11802:SF408">
    <property type="entry name" value="CARBOXYPEPTIDASE"/>
    <property type="match status" value="1"/>
</dbReference>
<dbReference type="EMBL" id="CAJVSB020000460">
    <property type="protein sequence ID" value="CAH2051016.1"/>
    <property type="molecule type" value="Genomic_DNA"/>
</dbReference>
<gene>
    <name evidence="9" type="ORF">TAV2_LOCUS8694</name>
</gene>
<keyword evidence="6" id="KW-0378">Hydrolase</keyword>
<comment type="similarity">
    <text evidence="2">Belongs to the peptidase S10 family.</text>
</comment>
<organism evidence="9 10">
    <name type="scientific">Thlaspi arvense</name>
    <name type="common">Field penny-cress</name>
    <dbReference type="NCBI Taxonomy" id="13288"/>
    <lineage>
        <taxon>Eukaryota</taxon>
        <taxon>Viridiplantae</taxon>
        <taxon>Streptophyta</taxon>
        <taxon>Embryophyta</taxon>
        <taxon>Tracheophyta</taxon>
        <taxon>Spermatophyta</taxon>
        <taxon>Magnoliopsida</taxon>
        <taxon>eudicotyledons</taxon>
        <taxon>Gunneridae</taxon>
        <taxon>Pentapetalae</taxon>
        <taxon>rosids</taxon>
        <taxon>malvids</taxon>
        <taxon>Brassicales</taxon>
        <taxon>Brassicaceae</taxon>
        <taxon>Thlaspideae</taxon>
        <taxon>Thlaspi</taxon>
    </lineage>
</organism>
<comment type="subcellular location">
    <subcellularLocation>
        <location evidence="1">Secreted</location>
    </subcellularLocation>
</comment>
<dbReference type="FunFam" id="3.40.50.11320:FF:000002">
    <property type="entry name" value="Carboxypeptidase"/>
    <property type="match status" value="1"/>
</dbReference>
<evidence type="ECO:0000256" key="6">
    <source>
        <dbReference type="ARBA" id="ARBA00022801"/>
    </source>
</evidence>
<dbReference type="Gene3D" id="3.40.50.11320">
    <property type="match status" value="1"/>
</dbReference>
<comment type="caution">
    <text evidence="9">The sequence shown here is derived from an EMBL/GenBank/DDBJ whole genome shotgun (WGS) entry which is preliminary data.</text>
</comment>
<sequence>MLYQSNSRIKFRDPTVLNYVHAYLNRPEVQKALQANVAMINYSWAPCSKVLKWQDSPPTILPLLREIMANGFRLWRKLNTYRWMNCSGDVGGVIPITSTKYSLKKLKLPVKTAWYPWFLDKEVGGYSEVYKGDLTLATVRGAGHIVPTYQPPRALSLIKHFLAGRPLPSSSSSS</sequence>
<evidence type="ECO:0000313" key="10">
    <source>
        <dbReference type="Proteomes" id="UP000836841"/>
    </source>
</evidence>
<keyword evidence="4" id="KW-0645">Protease</keyword>
<dbReference type="AlphaFoldDB" id="A0AAU9RTH7"/>
<keyword evidence="7" id="KW-1015">Disulfide bond</keyword>